<evidence type="ECO:0000313" key="3">
    <source>
        <dbReference type="Proteomes" id="UP000825434"/>
    </source>
</evidence>
<dbReference type="Proteomes" id="UP000825434">
    <property type="component" value="Chromosome 5"/>
</dbReference>
<feature type="chain" id="PRO_5046484595" evidence="1">
    <location>
        <begin position="16"/>
        <end position="325"/>
    </location>
</feature>
<evidence type="ECO:0000313" key="2">
    <source>
        <dbReference type="EMBL" id="QWU89835.1"/>
    </source>
</evidence>
<accession>A0ABX8I983</accession>
<reference evidence="2 3" key="1">
    <citation type="submission" date="2021-06" db="EMBL/GenBank/DDBJ databases">
        <title>Candida outbreak in Lebanon.</title>
        <authorList>
            <person name="Finianos M."/>
        </authorList>
    </citation>
    <scope>NUCLEOTIDE SEQUENCE [LARGE SCALE GENOMIC DNA]</scope>
    <source>
        <strain evidence="2">CA3LBN</strain>
    </source>
</reference>
<protein>
    <submittedName>
        <fullName evidence="2">Uncharacterized protein</fullName>
    </submittedName>
</protein>
<sequence length="325" mass="35610">MRLIKILASVQLAFALAITNDLVARDWIVEPIVTTSTPQAWAVGVTVTICRTAIAAIGGSSGHDALEYVKHTIGTFLRHDKRSTHIDGFGFSQSGIELGNWNASISSGRDSPDKVQARSQGLDEKVIYNSSLFFTKAYLDAWVEAGLLADNLGLVSIAEFLDTDGGLEKRDDNEVERSGIGVGSDRSLVQLMEVEWHNETVSIGASSDVRDGVDTIKALAEYVNGRGSGKAKRSNHNFVSFTTHRVNRGRVQRIAENMETLPYAMAPHLRPLTSTDGHNVRKPRTLCARLGFGDLHWADIKVAGQVYTNEYGGVDYHCQHHHPTK</sequence>
<organism evidence="2 3">
    <name type="scientific">Candidozyma haemuli</name>
    <dbReference type="NCBI Taxonomy" id="45357"/>
    <lineage>
        <taxon>Eukaryota</taxon>
        <taxon>Fungi</taxon>
        <taxon>Dikarya</taxon>
        <taxon>Ascomycota</taxon>
        <taxon>Saccharomycotina</taxon>
        <taxon>Pichiomycetes</taxon>
        <taxon>Metschnikowiaceae</taxon>
        <taxon>Candidozyma</taxon>
    </lineage>
</organism>
<name>A0ABX8I983_9ASCO</name>
<dbReference type="EMBL" id="CP076665">
    <property type="protein sequence ID" value="QWU89835.1"/>
    <property type="molecule type" value="Genomic_DNA"/>
</dbReference>
<gene>
    <name evidence="2" type="ORF">CA3LBN_004183</name>
</gene>
<evidence type="ECO:0000256" key="1">
    <source>
        <dbReference type="SAM" id="SignalP"/>
    </source>
</evidence>
<keyword evidence="1" id="KW-0732">Signal</keyword>
<feature type="signal peptide" evidence="1">
    <location>
        <begin position="1"/>
        <end position="15"/>
    </location>
</feature>
<keyword evidence="3" id="KW-1185">Reference proteome</keyword>
<proteinExistence type="predicted"/>